<dbReference type="InterPro" id="IPR036846">
    <property type="entry name" value="GM2-AP_sf"/>
</dbReference>
<dbReference type="GO" id="GO:0008047">
    <property type="term" value="F:enzyme activator activity"/>
    <property type="evidence" value="ECO:0007669"/>
    <property type="project" value="InterPro"/>
</dbReference>
<evidence type="ECO:0000256" key="1">
    <source>
        <dbReference type="ARBA" id="ARBA00022729"/>
    </source>
</evidence>
<dbReference type="EMBL" id="HACG01033627">
    <property type="protein sequence ID" value="CEK80492.1"/>
    <property type="molecule type" value="Transcribed_RNA"/>
</dbReference>
<evidence type="ECO:0000259" key="3">
    <source>
        <dbReference type="SMART" id="SM00737"/>
    </source>
</evidence>
<reference evidence="4" key="1">
    <citation type="submission" date="2014-12" db="EMBL/GenBank/DDBJ databases">
        <title>Insight into the proteome of Arion vulgaris.</title>
        <authorList>
            <person name="Aradska J."/>
            <person name="Bulat T."/>
            <person name="Smidak R."/>
            <person name="Sarate P."/>
            <person name="Gangsoo J."/>
            <person name="Sialana F."/>
            <person name="Bilban M."/>
            <person name="Lubec G."/>
        </authorList>
    </citation>
    <scope>NUCLEOTIDE SEQUENCE</scope>
    <source>
        <tissue evidence="4">Skin</tissue>
    </source>
</reference>
<dbReference type="Gene3D" id="2.70.220.10">
    <property type="entry name" value="Ganglioside GM2 activator"/>
    <property type="match status" value="1"/>
</dbReference>
<organism evidence="4">
    <name type="scientific">Arion vulgaris</name>
    <dbReference type="NCBI Taxonomy" id="1028688"/>
    <lineage>
        <taxon>Eukaryota</taxon>
        <taxon>Metazoa</taxon>
        <taxon>Spiralia</taxon>
        <taxon>Lophotrochozoa</taxon>
        <taxon>Mollusca</taxon>
        <taxon>Gastropoda</taxon>
        <taxon>Heterobranchia</taxon>
        <taxon>Euthyneura</taxon>
        <taxon>Panpulmonata</taxon>
        <taxon>Eupulmonata</taxon>
        <taxon>Stylommatophora</taxon>
        <taxon>Helicina</taxon>
        <taxon>Arionoidea</taxon>
        <taxon>Arionidae</taxon>
        <taxon>Arion</taxon>
    </lineage>
</organism>
<dbReference type="InterPro" id="IPR003172">
    <property type="entry name" value="ML_dom"/>
</dbReference>
<dbReference type="SMART" id="SM00737">
    <property type="entry name" value="ML"/>
    <property type="match status" value="1"/>
</dbReference>
<dbReference type="InterPro" id="IPR028996">
    <property type="entry name" value="GM2-AP"/>
</dbReference>
<proteinExistence type="predicted"/>
<evidence type="ECO:0000313" key="4">
    <source>
        <dbReference type="EMBL" id="CEK80492.1"/>
    </source>
</evidence>
<feature type="chain" id="PRO_5002127568" description="MD-2-related lipid-recognition domain-containing protein" evidence="2">
    <location>
        <begin position="23"/>
        <end position="257"/>
    </location>
</feature>
<dbReference type="SUPFAM" id="SSF63707">
    <property type="entry name" value="Ganglioside M2 (gm2) activator"/>
    <property type="match status" value="1"/>
</dbReference>
<protein>
    <recommendedName>
        <fullName evidence="3">MD-2-related lipid-recognition domain-containing protein</fullName>
    </recommendedName>
</protein>
<dbReference type="GO" id="GO:0005319">
    <property type="term" value="F:lipid transporter activity"/>
    <property type="evidence" value="ECO:0007669"/>
    <property type="project" value="TreeGrafter"/>
</dbReference>
<feature type="signal peptide" evidence="2">
    <location>
        <begin position="1"/>
        <end position="22"/>
    </location>
</feature>
<dbReference type="AlphaFoldDB" id="A0A0B7AIV1"/>
<sequence>MNMLYLKSLLILAVAILSLAEADVLNFVEHSSLSKTLSLSKKIGNFVKKELKQVSKASLKHWSPFSLGLKHMAVDVQQSVPLTLINPANNKQKPAVVPENKSSGFSWSSCGPANQLVDIHNLSITPSPLYFPGKLNFGFDIVFHDSIASDAHVSATLLLQYSTRSGVWIKIPCIGQIGSCTYNDVCALSQAIVCPDELKHRGIPCTCPINKGEYILPNFSVEVDASVFLSGNYQAKVVFNKTGTGQIACYQVHFTIG</sequence>
<dbReference type="GO" id="GO:0009898">
    <property type="term" value="C:cytoplasmic side of plasma membrane"/>
    <property type="evidence" value="ECO:0007669"/>
    <property type="project" value="TreeGrafter"/>
</dbReference>
<accession>A0A0B7AIV1</accession>
<dbReference type="PANTHER" id="PTHR17357">
    <property type="entry name" value="GM2 GANGLIOSIDE ACTIVATOR PROTEIN"/>
    <property type="match status" value="1"/>
</dbReference>
<feature type="domain" description="MD-2-related lipid-recognition" evidence="3">
    <location>
        <begin position="107"/>
        <end position="254"/>
    </location>
</feature>
<dbReference type="PANTHER" id="PTHR17357:SF0">
    <property type="entry name" value="GANGLIOSIDE GM2 ACTIVATOR"/>
    <property type="match status" value="1"/>
</dbReference>
<dbReference type="Pfam" id="PF02221">
    <property type="entry name" value="E1_DerP2_DerF2"/>
    <property type="match status" value="1"/>
</dbReference>
<keyword evidence="1 2" id="KW-0732">Signal</keyword>
<evidence type="ECO:0000256" key="2">
    <source>
        <dbReference type="SAM" id="SignalP"/>
    </source>
</evidence>
<name>A0A0B7AIV1_9EUPU</name>
<gene>
    <name evidence="4" type="primary">ORF121210</name>
</gene>
<dbReference type="GO" id="GO:0006689">
    <property type="term" value="P:ganglioside catabolic process"/>
    <property type="evidence" value="ECO:0007669"/>
    <property type="project" value="InterPro"/>
</dbReference>